<dbReference type="RefSeq" id="WP_348713959.1">
    <property type="nucleotide sequence ID" value="NZ_CAXJIO010000003.1"/>
</dbReference>
<comment type="caution">
    <text evidence="2">The sequence shown here is derived from an EMBL/GenBank/DDBJ whole genome shotgun (WGS) entry which is preliminary data.</text>
</comment>
<name>A0ABM9P785_9FLAO</name>
<protein>
    <recommendedName>
        <fullName evidence="4">Transmembrane protein</fullName>
    </recommendedName>
</protein>
<evidence type="ECO:0000313" key="2">
    <source>
        <dbReference type="EMBL" id="CAL2101233.1"/>
    </source>
</evidence>
<dbReference type="Proteomes" id="UP001497527">
    <property type="component" value="Unassembled WGS sequence"/>
</dbReference>
<gene>
    <name evidence="2" type="ORF">T190423A01A_120020</name>
</gene>
<feature type="transmembrane region" description="Helical" evidence="1">
    <location>
        <begin position="35"/>
        <end position="58"/>
    </location>
</feature>
<evidence type="ECO:0000313" key="3">
    <source>
        <dbReference type="Proteomes" id="UP001497527"/>
    </source>
</evidence>
<keyword evidence="1" id="KW-0812">Transmembrane</keyword>
<evidence type="ECO:0008006" key="4">
    <source>
        <dbReference type="Google" id="ProtNLM"/>
    </source>
</evidence>
<proteinExistence type="predicted"/>
<evidence type="ECO:0000256" key="1">
    <source>
        <dbReference type="SAM" id="Phobius"/>
    </source>
</evidence>
<accession>A0ABM9P785</accession>
<keyword evidence="1" id="KW-1133">Transmembrane helix</keyword>
<keyword evidence="1" id="KW-0472">Membrane</keyword>
<reference evidence="2 3" key="1">
    <citation type="submission" date="2024-05" db="EMBL/GenBank/DDBJ databases">
        <authorList>
            <person name="Duchaud E."/>
        </authorList>
    </citation>
    <scope>NUCLEOTIDE SEQUENCE [LARGE SCALE GENOMIC DNA]</scope>
    <source>
        <strain evidence="2">Ena-SAMPLE-TAB-13-05-2024-13:56:06:370-140308</strain>
    </source>
</reference>
<feature type="transmembrane region" description="Helical" evidence="1">
    <location>
        <begin position="6"/>
        <end position="23"/>
    </location>
</feature>
<dbReference type="EMBL" id="CAXJIO010000003">
    <property type="protein sequence ID" value="CAL2101233.1"/>
    <property type="molecule type" value="Genomic_DNA"/>
</dbReference>
<organism evidence="2 3">
    <name type="scientific">Tenacibaculum polynesiense</name>
    <dbReference type="NCBI Taxonomy" id="3137857"/>
    <lineage>
        <taxon>Bacteria</taxon>
        <taxon>Pseudomonadati</taxon>
        <taxon>Bacteroidota</taxon>
        <taxon>Flavobacteriia</taxon>
        <taxon>Flavobacteriales</taxon>
        <taxon>Flavobacteriaceae</taxon>
        <taxon>Tenacibaculum</taxon>
    </lineage>
</organism>
<sequence length="107" mass="12823">MLSVYYLIIAILIWVAGYLHNGRFVRPKWKIPGKFIFYTTVSFLLVRWFGHWGIIFIIGHPLLGFMFHLKVCKENNINWRTCEPREKYIALQEKWAKGDFSKSKKEE</sequence>
<keyword evidence="3" id="KW-1185">Reference proteome</keyword>